<dbReference type="Pfam" id="PF10990">
    <property type="entry name" value="DUF2809"/>
    <property type="match status" value="1"/>
</dbReference>
<feature type="transmembrane region" description="Helical" evidence="1">
    <location>
        <begin position="7"/>
        <end position="27"/>
    </location>
</feature>
<keyword evidence="1" id="KW-1133">Transmembrane helix</keyword>
<name>A0ABS9KKW6_9BACT</name>
<keyword evidence="3" id="KW-1185">Reference proteome</keyword>
<proteinExistence type="predicted"/>
<dbReference type="EMBL" id="JAKLTR010000001">
    <property type="protein sequence ID" value="MCG2612968.1"/>
    <property type="molecule type" value="Genomic_DNA"/>
</dbReference>
<sequence>MFRLNKIYLTLAIILFFVEVYIALYVNDAIVRPYVGDLLVVILLYCCVRAFLNTPPLKTALGVLVFAYIIEFLQYLKLVKLLGLERSRLANVVIGNSFEWIDMIAYTLGAIVVIVAERCAAKIRIQKVIRNIEL</sequence>
<evidence type="ECO:0000313" key="3">
    <source>
        <dbReference type="Proteomes" id="UP001165367"/>
    </source>
</evidence>
<feature type="transmembrane region" description="Helical" evidence="1">
    <location>
        <begin position="59"/>
        <end position="78"/>
    </location>
</feature>
<protein>
    <submittedName>
        <fullName evidence="2">DUF2809 domain-containing protein</fullName>
    </submittedName>
</protein>
<organism evidence="2 3">
    <name type="scientific">Terrimonas ginsenosidimutans</name>
    <dbReference type="NCBI Taxonomy" id="2908004"/>
    <lineage>
        <taxon>Bacteria</taxon>
        <taxon>Pseudomonadati</taxon>
        <taxon>Bacteroidota</taxon>
        <taxon>Chitinophagia</taxon>
        <taxon>Chitinophagales</taxon>
        <taxon>Chitinophagaceae</taxon>
        <taxon>Terrimonas</taxon>
    </lineage>
</organism>
<reference evidence="2" key="1">
    <citation type="submission" date="2022-01" db="EMBL/GenBank/DDBJ databases">
        <authorList>
            <person name="Jo J.-H."/>
            <person name="Im W.-T."/>
        </authorList>
    </citation>
    <scope>NUCLEOTIDE SEQUENCE</scope>
    <source>
        <strain evidence="2">NA20</strain>
    </source>
</reference>
<evidence type="ECO:0000256" key="1">
    <source>
        <dbReference type="SAM" id="Phobius"/>
    </source>
</evidence>
<feature type="transmembrane region" description="Helical" evidence="1">
    <location>
        <begin position="33"/>
        <end position="52"/>
    </location>
</feature>
<accession>A0ABS9KKW6</accession>
<comment type="caution">
    <text evidence="2">The sequence shown here is derived from an EMBL/GenBank/DDBJ whole genome shotgun (WGS) entry which is preliminary data.</text>
</comment>
<dbReference type="Proteomes" id="UP001165367">
    <property type="component" value="Unassembled WGS sequence"/>
</dbReference>
<feature type="transmembrane region" description="Helical" evidence="1">
    <location>
        <begin position="98"/>
        <end position="116"/>
    </location>
</feature>
<dbReference type="InterPro" id="IPR021257">
    <property type="entry name" value="DUF2809"/>
</dbReference>
<gene>
    <name evidence="2" type="ORF">LZZ85_01710</name>
</gene>
<evidence type="ECO:0000313" key="2">
    <source>
        <dbReference type="EMBL" id="MCG2612968.1"/>
    </source>
</evidence>
<keyword evidence="1" id="KW-0472">Membrane</keyword>
<keyword evidence="1" id="KW-0812">Transmembrane</keyword>
<dbReference type="RefSeq" id="WP_237868194.1">
    <property type="nucleotide sequence ID" value="NZ_JAKLTR010000001.1"/>
</dbReference>